<dbReference type="EMBL" id="CM001220">
    <property type="protein sequence ID" value="AES90380.2"/>
    <property type="molecule type" value="Genomic_DNA"/>
</dbReference>
<protein>
    <submittedName>
        <fullName evidence="5">Bromodomain protein</fullName>
    </submittedName>
    <submittedName>
        <fullName evidence="6">Putative transcription factor MYB-related family</fullName>
    </submittedName>
</protein>
<dbReference type="eggNOG" id="ENOG502QUY2">
    <property type="taxonomic scope" value="Eukaryota"/>
</dbReference>
<evidence type="ECO:0000313" key="6">
    <source>
        <dbReference type="EMBL" id="RHN62486.1"/>
    </source>
</evidence>
<name>G7JQR8_MEDTR</name>
<evidence type="ECO:0000256" key="2">
    <source>
        <dbReference type="PROSITE-ProRule" id="PRU00035"/>
    </source>
</evidence>
<dbReference type="KEGG" id="mtr:11446997"/>
<keyword evidence="1 2" id="KW-0103">Bromodomain</keyword>
<dbReference type="AlphaFoldDB" id="G7JQR8"/>
<dbReference type="PaxDb" id="3880-AES90380"/>
<keyword evidence="8" id="KW-1185">Reference proteome</keyword>
<dbReference type="InterPro" id="IPR036427">
    <property type="entry name" value="Bromodomain-like_sf"/>
</dbReference>
<dbReference type="EnsemblPlants" id="AES90380">
    <property type="protein sequence ID" value="AES90380"/>
    <property type="gene ID" value="MTR_4g090460"/>
</dbReference>
<dbReference type="HOGENOM" id="CLU_030608_1_1_1"/>
<dbReference type="Proteomes" id="UP000002051">
    <property type="component" value="Chromosome 4"/>
</dbReference>
<feature type="region of interest" description="Disordered" evidence="3">
    <location>
        <begin position="488"/>
        <end position="557"/>
    </location>
</feature>
<evidence type="ECO:0000256" key="1">
    <source>
        <dbReference type="ARBA" id="ARBA00023117"/>
    </source>
</evidence>
<dbReference type="EMBL" id="PSQE01000004">
    <property type="protein sequence ID" value="RHN62486.1"/>
    <property type="molecule type" value="Genomic_DNA"/>
</dbReference>
<dbReference type="PROSITE" id="PS50014">
    <property type="entry name" value="BROMODOMAIN_2"/>
    <property type="match status" value="1"/>
</dbReference>
<feature type="region of interest" description="Disordered" evidence="3">
    <location>
        <begin position="109"/>
        <end position="153"/>
    </location>
</feature>
<feature type="compositionally biased region" description="Basic and acidic residues" evidence="3">
    <location>
        <begin position="129"/>
        <end position="142"/>
    </location>
</feature>
<dbReference type="ExpressionAtlas" id="G7JQR8">
    <property type="expression patterns" value="differential"/>
</dbReference>
<evidence type="ECO:0000313" key="7">
    <source>
        <dbReference type="EnsemblPlants" id="AES90380"/>
    </source>
</evidence>
<evidence type="ECO:0000313" key="5">
    <source>
        <dbReference type="EMBL" id="AES90380.2"/>
    </source>
</evidence>
<sequence length="557" mass="62097">MGAEVIVTWGTWEELLLGGAVIRHGTGDWSVVAAELRGRTHSPSAITPEVCKAKYEELQQRYSGCTAWYEELKKRRVAELKRALEKSEDSIGSLESKLEFLKADKNEKRDDCHVDNNSVGPELDVPSQKLERVESSSKELSKDGLSAGSFTHQTDTNWSHECQVPAMSSEDMEISAGVSGSIEHEKVLNIDKLTDTAGKRDDCHVDNESVGPESHVPSQKLERVESSTKETSKDGLSAGSFTHQTQTNWFHECQIPAMSSEDMEITPGVSGSTEHEKVLNVDKLTETVYEGQGGCFKKRRGKRKRKDCARNINEASVRESDFSIVVSRLKESSTSNCGEVVKSSGVTEENTNLKKDGTKDLMAILDSILEIKGASCFCRKHDSQKRQRYKQLIQRHMDFDTIRSRISNKTIDSVVQLFRDMFLLTTNALMFYSKNTRQYKSALLMRDIVKEKLTENRRNVIHSNVDTVCATPSLKVPSVRPCNQKINAAKAADGSDPASGVSNKAKKPRTGGSKENSLSSVKTLHIKKAVGGSKKHEPSTPNLMKEMKEKKRRRTRL</sequence>
<reference evidence="6" key="4">
    <citation type="journal article" date="2018" name="Nat. Plants">
        <title>Whole-genome landscape of Medicago truncatula symbiotic genes.</title>
        <authorList>
            <person name="Pecrix Y."/>
            <person name="Gamas P."/>
            <person name="Carrere S."/>
        </authorList>
    </citation>
    <scope>NUCLEOTIDE SEQUENCE</scope>
    <source>
        <tissue evidence="6">Leaves</tissue>
    </source>
</reference>
<feature type="domain" description="Bromo" evidence="4">
    <location>
        <begin position="377"/>
        <end position="439"/>
    </location>
</feature>
<evidence type="ECO:0000259" key="4">
    <source>
        <dbReference type="PROSITE" id="PS50014"/>
    </source>
</evidence>
<reference evidence="5 8" key="2">
    <citation type="journal article" date="2014" name="BMC Genomics">
        <title>An improved genome release (version Mt4.0) for the model legume Medicago truncatula.</title>
        <authorList>
            <person name="Tang H."/>
            <person name="Krishnakumar V."/>
            <person name="Bidwell S."/>
            <person name="Rosen B."/>
            <person name="Chan A."/>
            <person name="Zhou S."/>
            <person name="Gentzbittel L."/>
            <person name="Childs K.L."/>
            <person name="Yandell M."/>
            <person name="Gundlach H."/>
            <person name="Mayer K.F."/>
            <person name="Schwartz D.C."/>
            <person name="Town C.D."/>
        </authorList>
    </citation>
    <scope>GENOME REANNOTATION</scope>
    <source>
        <strain evidence="7 8">cv. Jemalong A17</strain>
    </source>
</reference>
<feature type="compositionally biased region" description="Basic and acidic residues" evidence="3">
    <location>
        <begin position="197"/>
        <end position="207"/>
    </location>
</feature>
<dbReference type="SUPFAM" id="SSF47370">
    <property type="entry name" value="Bromodomain"/>
    <property type="match status" value="1"/>
</dbReference>
<reference evidence="7" key="3">
    <citation type="submission" date="2015-04" db="UniProtKB">
        <authorList>
            <consortium name="EnsemblPlants"/>
        </authorList>
    </citation>
    <scope>IDENTIFICATION</scope>
    <source>
        <strain evidence="7">cv. Jemalong A17</strain>
    </source>
</reference>
<dbReference type="CDD" id="cd04369">
    <property type="entry name" value="Bromodomain"/>
    <property type="match status" value="1"/>
</dbReference>
<feature type="region of interest" description="Disordered" evidence="3">
    <location>
        <begin position="197"/>
        <end position="240"/>
    </location>
</feature>
<dbReference type="Pfam" id="PF00439">
    <property type="entry name" value="Bromodomain"/>
    <property type="match status" value="1"/>
</dbReference>
<feature type="compositionally biased region" description="Polar residues" evidence="3">
    <location>
        <begin position="513"/>
        <end position="522"/>
    </location>
</feature>
<dbReference type="SMART" id="SM00297">
    <property type="entry name" value="BROMO"/>
    <property type="match status" value="1"/>
</dbReference>
<organism evidence="5 8">
    <name type="scientific">Medicago truncatula</name>
    <name type="common">Barrel medic</name>
    <name type="synonym">Medicago tribuloides</name>
    <dbReference type="NCBI Taxonomy" id="3880"/>
    <lineage>
        <taxon>Eukaryota</taxon>
        <taxon>Viridiplantae</taxon>
        <taxon>Streptophyta</taxon>
        <taxon>Embryophyta</taxon>
        <taxon>Tracheophyta</taxon>
        <taxon>Spermatophyta</taxon>
        <taxon>Magnoliopsida</taxon>
        <taxon>eudicotyledons</taxon>
        <taxon>Gunneridae</taxon>
        <taxon>Pentapetalae</taxon>
        <taxon>rosids</taxon>
        <taxon>fabids</taxon>
        <taxon>Fabales</taxon>
        <taxon>Fabaceae</taxon>
        <taxon>Papilionoideae</taxon>
        <taxon>50 kb inversion clade</taxon>
        <taxon>NPAAA clade</taxon>
        <taxon>Hologalegina</taxon>
        <taxon>IRL clade</taxon>
        <taxon>Trifolieae</taxon>
        <taxon>Medicago</taxon>
    </lineage>
</organism>
<evidence type="ECO:0000256" key="3">
    <source>
        <dbReference type="SAM" id="MobiDB-lite"/>
    </source>
</evidence>
<dbReference type="STRING" id="3880.G7JQR8"/>
<evidence type="ECO:0000313" key="8">
    <source>
        <dbReference type="Proteomes" id="UP000002051"/>
    </source>
</evidence>
<feature type="compositionally biased region" description="Basic and acidic residues" evidence="3">
    <location>
        <begin position="220"/>
        <end position="233"/>
    </location>
</feature>
<proteinExistence type="predicted"/>
<dbReference type="Gramene" id="rna25067">
    <property type="protein sequence ID" value="RHN62486.1"/>
    <property type="gene ID" value="gene25067"/>
</dbReference>
<accession>A0A0C3X2A8</accession>
<gene>
    <name evidence="7" type="primary">11446997</name>
    <name evidence="5" type="ordered locus">MTR_4g090460</name>
    <name evidence="6" type="ORF">MtrunA17_Chr4g0047931</name>
</gene>
<dbReference type="Proteomes" id="UP000265566">
    <property type="component" value="Chromosome 4"/>
</dbReference>
<dbReference type="PANTHER" id="PTHR15398:SF11">
    <property type="entry name" value="BROMODOMAIN PROTEIN"/>
    <property type="match status" value="1"/>
</dbReference>
<reference evidence="5 8" key="1">
    <citation type="journal article" date="2011" name="Nature">
        <title>The Medicago genome provides insight into the evolution of rhizobial symbioses.</title>
        <authorList>
            <person name="Young N.D."/>
            <person name="Debelle F."/>
            <person name="Oldroyd G.E."/>
            <person name="Geurts R."/>
            <person name="Cannon S.B."/>
            <person name="Udvardi M.K."/>
            <person name="Benedito V.A."/>
            <person name="Mayer K.F."/>
            <person name="Gouzy J."/>
            <person name="Schoof H."/>
            <person name="Van de Peer Y."/>
            <person name="Proost S."/>
            <person name="Cook D.R."/>
            <person name="Meyers B.C."/>
            <person name="Spannagl M."/>
            <person name="Cheung F."/>
            <person name="De Mita S."/>
            <person name="Krishnakumar V."/>
            <person name="Gundlach H."/>
            <person name="Zhou S."/>
            <person name="Mudge J."/>
            <person name="Bharti A.K."/>
            <person name="Murray J.D."/>
            <person name="Naoumkina M.A."/>
            <person name="Rosen B."/>
            <person name="Silverstein K.A."/>
            <person name="Tang H."/>
            <person name="Rombauts S."/>
            <person name="Zhao P.X."/>
            <person name="Zhou P."/>
            <person name="Barbe V."/>
            <person name="Bardou P."/>
            <person name="Bechner M."/>
            <person name="Bellec A."/>
            <person name="Berger A."/>
            <person name="Berges H."/>
            <person name="Bidwell S."/>
            <person name="Bisseling T."/>
            <person name="Choisne N."/>
            <person name="Couloux A."/>
            <person name="Denny R."/>
            <person name="Deshpande S."/>
            <person name="Dai X."/>
            <person name="Doyle J.J."/>
            <person name="Dudez A.M."/>
            <person name="Farmer A.D."/>
            <person name="Fouteau S."/>
            <person name="Franken C."/>
            <person name="Gibelin C."/>
            <person name="Gish J."/>
            <person name="Goldstein S."/>
            <person name="Gonzalez A.J."/>
            <person name="Green P.J."/>
            <person name="Hallab A."/>
            <person name="Hartog M."/>
            <person name="Hua A."/>
            <person name="Humphray S.J."/>
            <person name="Jeong D.H."/>
            <person name="Jing Y."/>
            <person name="Jocker A."/>
            <person name="Kenton S.M."/>
            <person name="Kim D.J."/>
            <person name="Klee K."/>
            <person name="Lai H."/>
            <person name="Lang C."/>
            <person name="Lin S."/>
            <person name="Macmil S.L."/>
            <person name="Magdelenat G."/>
            <person name="Matthews L."/>
            <person name="McCorrison J."/>
            <person name="Monaghan E.L."/>
            <person name="Mun J.H."/>
            <person name="Najar F.Z."/>
            <person name="Nicholson C."/>
            <person name="Noirot C."/>
            <person name="O'Bleness M."/>
            <person name="Paule C.R."/>
            <person name="Poulain J."/>
            <person name="Prion F."/>
            <person name="Qin B."/>
            <person name="Qu C."/>
            <person name="Retzel E.F."/>
            <person name="Riddle C."/>
            <person name="Sallet E."/>
            <person name="Samain S."/>
            <person name="Samson N."/>
            <person name="Sanders I."/>
            <person name="Saurat O."/>
            <person name="Scarpelli C."/>
            <person name="Schiex T."/>
            <person name="Segurens B."/>
            <person name="Severin A.J."/>
            <person name="Sherrier D.J."/>
            <person name="Shi R."/>
            <person name="Sims S."/>
            <person name="Singer S.R."/>
            <person name="Sinharoy S."/>
            <person name="Sterck L."/>
            <person name="Viollet A."/>
            <person name="Wang B.B."/>
            <person name="Wang K."/>
            <person name="Wang M."/>
            <person name="Wang X."/>
            <person name="Warfsmann J."/>
            <person name="Weissenbach J."/>
            <person name="White D.D."/>
            <person name="White J.D."/>
            <person name="Wiley G.B."/>
            <person name="Wincker P."/>
            <person name="Xing Y."/>
            <person name="Yang L."/>
            <person name="Yao Z."/>
            <person name="Ying F."/>
            <person name="Zhai J."/>
            <person name="Zhou L."/>
            <person name="Zuber A."/>
            <person name="Denarie J."/>
            <person name="Dixon R.A."/>
            <person name="May G.D."/>
            <person name="Schwartz D.C."/>
            <person name="Rogers J."/>
            <person name="Quetier F."/>
            <person name="Town C.D."/>
            <person name="Roe B.A."/>
        </authorList>
    </citation>
    <scope>NUCLEOTIDE SEQUENCE [LARGE SCALE GENOMIC DNA]</scope>
    <source>
        <strain evidence="5">A17</strain>
        <strain evidence="7 8">cv. Jemalong A17</strain>
    </source>
</reference>
<dbReference type="PANTHER" id="PTHR15398">
    <property type="entry name" value="BROMODOMAIN-CONTAINING PROTEIN 8"/>
    <property type="match status" value="1"/>
</dbReference>
<accession>G7JQR8</accession>
<dbReference type="InterPro" id="IPR001487">
    <property type="entry name" value="Bromodomain"/>
</dbReference>
<dbReference type="CDD" id="cd00167">
    <property type="entry name" value="SANT"/>
    <property type="match status" value="1"/>
</dbReference>
<dbReference type="GO" id="GO:0035267">
    <property type="term" value="C:NuA4 histone acetyltransferase complex"/>
    <property type="evidence" value="ECO:0000318"/>
    <property type="project" value="GO_Central"/>
</dbReference>
<dbReference type="InterPro" id="IPR001005">
    <property type="entry name" value="SANT/Myb"/>
</dbReference>
<dbReference type="Gene3D" id="1.20.920.10">
    <property type="entry name" value="Bromodomain-like"/>
    <property type="match status" value="1"/>
</dbReference>
<dbReference type="OrthoDB" id="1742084at2759"/>